<keyword evidence="1" id="KW-0472">Membrane</keyword>
<reference evidence="3 4" key="1">
    <citation type="journal article" date="2014" name="ISME J.">
        <title>Candidatus Competibacter-lineage genomes retrieved from metagenomes reveal functional metabolic diversity.</title>
        <authorList>
            <person name="McIlroy S.J."/>
            <person name="Albertsen M."/>
            <person name="Andresen E.K."/>
            <person name="Saunders A.M."/>
            <person name="Kristiansen R."/>
            <person name="Stokholm-Bjerregaard M."/>
            <person name="Nielsen K.L."/>
            <person name="Nielsen P.H."/>
        </authorList>
    </citation>
    <scope>NUCLEOTIDE SEQUENCE [LARGE SCALE GENOMIC DNA]</scope>
    <source>
        <strain evidence="3 4">Run_B_J11</strain>
    </source>
</reference>
<keyword evidence="1" id="KW-0812">Transmembrane</keyword>
<dbReference type="AlphaFoldDB" id="A0A7U7J4P0"/>
<protein>
    <recommendedName>
        <fullName evidence="2">Ice-binding protein C-terminal domain-containing protein</fullName>
    </recommendedName>
</protein>
<feature type="transmembrane region" description="Helical" evidence="1">
    <location>
        <begin position="30"/>
        <end position="46"/>
    </location>
</feature>
<gene>
    <name evidence="3" type="ORF">BN874_830038</name>
</gene>
<keyword evidence="4" id="KW-1185">Reference proteome</keyword>
<evidence type="ECO:0000313" key="4">
    <source>
        <dbReference type="Proteomes" id="UP000019184"/>
    </source>
</evidence>
<sequence>MIAATNFNDFGNAVLTKIGREVGPPTIPEPASLALFGIGLAGLGFVRRRRA</sequence>
<evidence type="ECO:0000313" key="3">
    <source>
        <dbReference type="EMBL" id="CDH47485.1"/>
    </source>
</evidence>
<dbReference type="NCBIfam" id="TIGR02595">
    <property type="entry name" value="PEP_CTERM"/>
    <property type="match status" value="1"/>
</dbReference>
<feature type="domain" description="Ice-binding protein C-terminal" evidence="2">
    <location>
        <begin position="26"/>
        <end position="49"/>
    </location>
</feature>
<keyword evidence="1" id="KW-1133">Transmembrane helix</keyword>
<comment type="caution">
    <text evidence="3">The sequence shown here is derived from an EMBL/GenBank/DDBJ whole genome shotgun (WGS) entry which is preliminary data.</text>
</comment>
<organism evidence="3 4">
    <name type="scientific">Candidatus Contendobacter odensis Run_B_J11</name>
    <dbReference type="NCBI Taxonomy" id="1400861"/>
    <lineage>
        <taxon>Bacteria</taxon>
        <taxon>Pseudomonadati</taxon>
        <taxon>Pseudomonadota</taxon>
        <taxon>Gammaproteobacteria</taxon>
        <taxon>Candidatus Competibacteraceae</taxon>
        <taxon>Candidatus Contendibacter</taxon>
    </lineage>
</organism>
<name>A0A7U7J4P0_9GAMM</name>
<dbReference type="InterPro" id="IPR013424">
    <property type="entry name" value="Ice-binding_C"/>
</dbReference>
<dbReference type="Proteomes" id="UP000019184">
    <property type="component" value="Unassembled WGS sequence"/>
</dbReference>
<evidence type="ECO:0000256" key="1">
    <source>
        <dbReference type="SAM" id="Phobius"/>
    </source>
</evidence>
<dbReference type="EMBL" id="CBTK010000302">
    <property type="protein sequence ID" value="CDH47485.1"/>
    <property type="molecule type" value="Genomic_DNA"/>
</dbReference>
<accession>A0A7U7J4P0</accession>
<proteinExistence type="predicted"/>
<evidence type="ECO:0000259" key="2">
    <source>
        <dbReference type="Pfam" id="PF07589"/>
    </source>
</evidence>
<dbReference type="Pfam" id="PF07589">
    <property type="entry name" value="PEP-CTERM"/>
    <property type="match status" value="1"/>
</dbReference>